<proteinExistence type="predicted"/>
<dbReference type="EMBL" id="CP000282">
    <property type="protein sequence ID" value="ABD82004.1"/>
    <property type="molecule type" value="Genomic_DNA"/>
</dbReference>
<dbReference type="AlphaFoldDB" id="Q21H25"/>
<protein>
    <submittedName>
        <fullName evidence="1">Uncharacterized protein</fullName>
    </submittedName>
</protein>
<dbReference type="STRING" id="203122.Sde_2744"/>
<reference evidence="1 2" key="1">
    <citation type="journal article" date="2008" name="PLoS Genet.">
        <title>Complete genome sequence of the complex carbohydrate-degrading marine bacterium, Saccharophagus degradans strain 2-40 T.</title>
        <authorList>
            <person name="Weiner R.M."/>
            <person name="Taylor L.E.II."/>
            <person name="Henrissat B."/>
            <person name="Hauser L."/>
            <person name="Land M."/>
            <person name="Coutinho P.M."/>
            <person name="Rancurel C."/>
            <person name="Saunders E.H."/>
            <person name="Longmire A.G."/>
            <person name="Zhang H."/>
            <person name="Bayer E.A."/>
            <person name="Gilbert H.J."/>
            <person name="Larimer F."/>
            <person name="Zhulin I.B."/>
            <person name="Ekborg N.A."/>
            <person name="Lamed R."/>
            <person name="Richardson P.M."/>
            <person name="Borovok I."/>
            <person name="Hutcheson S."/>
        </authorList>
    </citation>
    <scope>NUCLEOTIDE SEQUENCE [LARGE SCALE GENOMIC DNA]</scope>
    <source>
        <strain evidence="2">2-40 / ATCC 43961 / DSM 17024</strain>
    </source>
</reference>
<evidence type="ECO:0000313" key="1">
    <source>
        <dbReference type="EMBL" id="ABD82004.1"/>
    </source>
</evidence>
<evidence type="ECO:0000313" key="2">
    <source>
        <dbReference type="Proteomes" id="UP000001947"/>
    </source>
</evidence>
<name>Q21H25_SACD2</name>
<dbReference type="RefSeq" id="WP_011469221.1">
    <property type="nucleotide sequence ID" value="NC_007912.1"/>
</dbReference>
<dbReference type="HOGENOM" id="CLU_1353806_0_0_6"/>
<sequence length="202" mass="23124">MLNDTDSRWIKTPVLKTKTKEQLANLLKINVDSSDYQSITEALEIATIIQKPMSKLGLGLTQTEFKKALISIKGHLEASLKSLREIPDSYLQLLEQSCWYANNFDKNYITPPKDRSSLIDILSAMLAGIDFHLQNMNPATKEKHVHTAGIAYIRDKYSNIFKDKPISAHRNSIFTKLVTFWIENYLNEPVFQPQRQVEKVLG</sequence>
<keyword evidence="2" id="KW-1185">Reference proteome</keyword>
<dbReference type="OrthoDB" id="9864244at2"/>
<dbReference type="Proteomes" id="UP000001947">
    <property type="component" value="Chromosome"/>
</dbReference>
<accession>Q21H25</accession>
<dbReference type="KEGG" id="sde:Sde_2744"/>
<dbReference type="GeneID" id="98614401"/>
<gene>
    <name evidence="1" type="ordered locus">Sde_2744</name>
</gene>
<organism evidence="1 2">
    <name type="scientific">Saccharophagus degradans (strain 2-40 / ATCC 43961 / DSM 17024)</name>
    <dbReference type="NCBI Taxonomy" id="203122"/>
    <lineage>
        <taxon>Bacteria</taxon>
        <taxon>Pseudomonadati</taxon>
        <taxon>Pseudomonadota</taxon>
        <taxon>Gammaproteobacteria</taxon>
        <taxon>Cellvibrionales</taxon>
        <taxon>Cellvibrionaceae</taxon>
        <taxon>Saccharophagus</taxon>
    </lineage>
</organism>